<comment type="caution">
    <text evidence="1">The sequence shown here is derived from an EMBL/GenBank/DDBJ whole genome shotgun (WGS) entry which is preliminary data.</text>
</comment>
<keyword evidence="2" id="KW-1185">Reference proteome</keyword>
<accession>A0ABQ9FZ30</accession>
<gene>
    <name evidence="1" type="ORF">PR048_033770</name>
</gene>
<sequence>MQGASSTFIKDHTWTSCRKHTIWTAQNPQQLLQFQVLTNLKTVIEGRHYAGNMATSRITSDYVILYMVSPVVWFTRKQPIISLSTAESEFIAATECVKKVLFLNSLYKELTGEFTPANLNIDNKSTIQMIKNDSMTKRS</sequence>
<evidence type="ECO:0000313" key="1">
    <source>
        <dbReference type="EMBL" id="KAJ8865485.1"/>
    </source>
</evidence>
<dbReference type="CDD" id="cd09272">
    <property type="entry name" value="RNase_HI_RT_Ty1"/>
    <property type="match status" value="1"/>
</dbReference>
<dbReference type="Proteomes" id="UP001159363">
    <property type="component" value="Unassembled WGS sequence"/>
</dbReference>
<evidence type="ECO:0000313" key="2">
    <source>
        <dbReference type="Proteomes" id="UP001159363"/>
    </source>
</evidence>
<protein>
    <submittedName>
        <fullName evidence="1">Uncharacterized protein</fullName>
    </submittedName>
</protein>
<dbReference type="EMBL" id="JARBHB010000121">
    <property type="protein sequence ID" value="KAJ8865485.1"/>
    <property type="molecule type" value="Genomic_DNA"/>
</dbReference>
<organism evidence="1 2">
    <name type="scientific">Dryococelus australis</name>
    <dbReference type="NCBI Taxonomy" id="614101"/>
    <lineage>
        <taxon>Eukaryota</taxon>
        <taxon>Metazoa</taxon>
        <taxon>Ecdysozoa</taxon>
        <taxon>Arthropoda</taxon>
        <taxon>Hexapoda</taxon>
        <taxon>Insecta</taxon>
        <taxon>Pterygota</taxon>
        <taxon>Neoptera</taxon>
        <taxon>Polyneoptera</taxon>
        <taxon>Phasmatodea</taxon>
        <taxon>Verophasmatodea</taxon>
        <taxon>Anareolatae</taxon>
        <taxon>Phasmatidae</taxon>
        <taxon>Eurycanthinae</taxon>
        <taxon>Dryococelus</taxon>
    </lineage>
</organism>
<reference evidence="1 2" key="1">
    <citation type="submission" date="2023-02" db="EMBL/GenBank/DDBJ databases">
        <title>LHISI_Scaffold_Assembly.</title>
        <authorList>
            <person name="Stuart O.P."/>
            <person name="Cleave R."/>
            <person name="Magrath M.J.L."/>
            <person name="Mikheyev A.S."/>
        </authorList>
    </citation>
    <scope>NUCLEOTIDE SEQUENCE [LARGE SCALE GENOMIC DNA]</scope>
    <source>
        <strain evidence="1">Daus_M_001</strain>
        <tissue evidence="1">Leg muscle</tissue>
    </source>
</reference>
<name>A0ABQ9FZ30_9NEOP</name>
<dbReference type="PANTHER" id="PTHR11439:SF483">
    <property type="entry name" value="PEPTIDE SYNTHASE GLIP-LIKE, PUTATIVE (AFU_ORTHOLOGUE AFUA_3G12920)-RELATED"/>
    <property type="match status" value="1"/>
</dbReference>
<proteinExistence type="predicted"/>
<dbReference type="PANTHER" id="PTHR11439">
    <property type="entry name" value="GAG-POL-RELATED RETROTRANSPOSON"/>
    <property type="match status" value="1"/>
</dbReference>